<sequence>MPLELGWTPDQLRLSLKPGTDFQGRVELQSPPGTPTPWPAGTAAWLRLFVPGSAFEAIWPATIAGAVMSWLQPSTDVDQVPLTAWAELVLDYPSAPPFVWLEGPIQTGCASSGFGYIAAVPLPDGTAVAVPVPGPAGPPGGGGSSVIVTGTAGLALSGHRAVVRQPDGSFVYADNTNPAHLALPIGITNGAAAAGDPVQVVMVGELTEPSWSWTPGPVFLGTSGALTQTVPGAGFLAQLAAATAATAIYVDRSPSVALT</sequence>
<evidence type="ECO:0000313" key="3">
    <source>
        <dbReference type="Proteomes" id="UP000516173"/>
    </source>
</evidence>
<dbReference type="GeneID" id="80350584"/>
<dbReference type="InterPro" id="IPR055688">
    <property type="entry name" value="LtfC/p132/Gp6_b-sand"/>
</dbReference>
<feature type="domain" description="LtfC/p132/Gp6 beta-sandwich" evidence="1">
    <location>
        <begin position="9"/>
        <end position="106"/>
    </location>
</feature>
<dbReference type="Pfam" id="PF23926">
    <property type="entry name" value="LtfC"/>
    <property type="match status" value="1"/>
</dbReference>
<dbReference type="Proteomes" id="UP000516173">
    <property type="component" value="Chromosome"/>
</dbReference>
<organism evidence="2 3">
    <name type="scientific">Nocardia wallacei</name>
    <dbReference type="NCBI Taxonomy" id="480035"/>
    <lineage>
        <taxon>Bacteria</taxon>
        <taxon>Bacillati</taxon>
        <taxon>Actinomycetota</taxon>
        <taxon>Actinomycetes</taxon>
        <taxon>Mycobacteriales</taxon>
        <taxon>Nocardiaceae</taxon>
        <taxon>Nocardia</taxon>
    </lineage>
</organism>
<proteinExistence type="predicted"/>
<protein>
    <recommendedName>
        <fullName evidence="1">LtfC/p132/Gp6 beta-sandwich domain-containing protein</fullName>
    </recommendedName>
</protein>
<evidence type="ECO:0000259" key="1">
    <source>
        <dbReference type="Pfam" id="PF23926"/>
    </source>
</evidence>
<accession>A0A7G1KZ08</accession>
<gene>
    <name evidence="2" type="ORF">NWFMUON74_61760</name>
</gene>
<reference evidence="2 3" key="1">
    <citation type="submission" date="2020-08" db="EMBL/GenBank/DDBJ databases">
        <title>Genome Sequencing of Nocardia wallacei strain FMUON74 and assembly.</title>
        <authorList>
            <person name="Toyokawa M."/>
            <person name="Uesaka K."/>
        </authorList>
    </citation>
    <scope>NUCLEOTIDE SEQUENCE [LARGE SCALE GENOMIC DNA]</scope>
    <source>
        <strain evidence="2 3">FMUON74</strain>
    </source>
</reference>
<dbReference type="KEGG" id="nwl:NWFMUON74_61760"/>
<evidence type="ECO:0000313" key="2">
    <source>
        <dbReference type="EMBL" id="BCK58404.1"/>
    </source>
</evidence>
<dbReference type="AlphaFoldDB" id="A0A7G1KZ08"/>
<name>A0A7G1KZ08_9NOCA</name>
<dbReference type="RefSeq" id="WP_425343076.1">
    <property type="nucleotide sequence ID" value="NZ_AP023396.1"/>
</dbReference>
<keyword evidence="3" id="KW-1185">Reference proteome</keyword>
<dbReference type="EMBL" id="AP023396">
    <property type="protein sequence ID" value="BCK58404.1"/>
    <property type="molecule type" value="Genomic_DNA"/>
</dbReference>